<dbReference type="PANTHER" id="PTHR13096:SF8">
    <property type="entry name" value="RIBOSOMAL OXYGENASE 1"/>
    <property type="match status" value="1"/>
</dbReference>
<keyword evidence="2 3" id="KW-0408">Iron</keyword>
<reference evidence="6" key="1">
    <citation type="journal article" date="2020" name="bioRxiv">
        <title>Comparative genomics of Chlamydomonas.</title>
        <authorList>
            <person name="Craig R.J."/>
            <person name="Hasan A.R."/>
            <person name="Ness R.W."/>
            <person name="Keightley P.D."/>
        </authorList>
    </citation>
    <scope>NUCLEOTIDE SEQUENCE</scope>
    <source>
        <strain evidence="6">CCAP 11/173</strain>
    </source>
</reference>
<keyword evidence="3" id="KW-0223">Dioxygenase</keyword>
<accession>A0A835W380</accession>
<keyword evidence="1 3" id="KW-0479">Metal-binding</keyword>
<evidence type="ECO:0000256" key="1">
    <source>
        <dbReference type="ARBA" id="ARBA00022723"/>
    </source>
</evidence>
<dbReference type="EMBL" id="JAEHOD010000058">
    <property type="protein sequence ID" value="KAG2434336.1"/>
    <property type="molecule type" value="Genomic_DNA"/>
</dbReference>
<keyword evidence="3" id="KW-0804">Transcription</keyword>
<dbReference type="GO" id="GO:0051864">
    <property type="term" value="F:histone H3K36 demethylase activity"/>
    <property type="evidence" value="ECO:0007669"/>
    <property type="project" value="TreeGrafter"/>
</dbReference>
<dbReference type="InterPro" id="IPR003347">
    <property type="entry name" value="JmjC_dom"/>
</dbReference>
<keyword evidence="3" id="KW-0539">Nucleus</keyword>
<comment type="caution">
    <text evidence="6">The sequence shown here is derived from an EMBL/GenBank/DDBJ whole genome shotgun (WGS) entry which is preliminary data.</text>
</comment>
<dbReference type="GO" id="GO:0032453">
    <property type="term" value="F:histone H3K4 demethylase activity"/>
    <property type="evidence" value="ECO:0007669"/>
    <property type="project" value="TreeGrafter"/>
</dbReference>
<feature type="compositionally biased region" description="Basic and acidic residues" evidence="4">
    <location>
        <begin position="547"/>
        <end position="571"/>
    </location>
</feature>
<dbReference type="GO" id="GO:0005506">
    <property type="term" value="F:iron ion binding"/>
    <property type="evidence" value="ECO:0007669"/>
    <property type="project" value="UniProtKB-UniRule"/>
</dbReference>
<evidence type="ECO:0000256" key="3">
    <source>
        <dbReference type="RuleBase" id="RU366061"/>
    </source>
</evidence>
<evidence type="ECO:0000256" key="2">
    <source>
        <dbReference type="ARBA" id="ARBA00023004"/>
    </source>
</evidence>
<feature type="compositionally biased region" description="Acidic residues" evidence="4">
    <location>
        <begin position="500"/>
        <end position="513"/>
    </location>
</feature>
<keyword evidence="3" id="KW-0805">Transcription regulation</keyword>
<comment type="cofactor">
    <cofactor evidence="3">
        <name>Fe(2+)</name>
        <dbReference type="ChEBI" id="CHEBI:29033"/>
    </cofactor>
    <text evidence="3">Binds 1 Fe(2+) ion per subunit.</text>
</comment>
<proteinExistence type="inferred from homology"/>
<dbReference type="Gene3D" id="2.60.120.650">
    <property type="entry name" value="Cupin"/>
    <property type="match status" value="1"/>
</dbReference>
<name>A0A835W380_9CHLO</name>
<feature type="compositionally biased region" description="Acidic residues" evidence="4">
    <location>
        <begin position="18"/>
        <end position="36"/>
    </location>
</feature>
<dbReference type="Gene3D" id="3.90.930.40">
    <property type="match status" value="1"/>
</dbReference>
<evidence type="ECO:0000256" key="4">
    <source>
        <dbReference type="SAM" id="MobiDB-lite"/>
    </source>
</evidence>
<organism evidence="6 7">
    <name type="scientific">Chlamydomonas schloesseri</name>
    <dbReference type="NCBI Taxonomy" id="2026947"/>
    <lineage>
        <taxon>Eukaryota</taxon>
        <taxon>Viridiplantae</taxon>
        <taxon>Chlorophyta</taxon>
        <taxon>core chlorophytes</taxon>
        <taxon>Chlorophyceae</taxon>
        <taxon>CS clade</taxon>
        <taxon>Chlamydomonadales</taxon>
        <taxon>Chlamydomonadaceae</taxon>
        <taxon>Chlamydomonas</taxon>
    </lineage>
</organism>
<feature type="compositionally biased region" description="Acidic residues" evidence="4">
    <location>
        <begin position="691"/>
        <end position="701"/>
    </location>
</feature>
<dbReference type="AlphaFoldDB" id="A0A835W380"/>
<evidence type="ECO:0000313" key="6">
    <source>
        <dbReference type="EMBL" id="KAG2434336.1"/>
    </source>
</evidence>
<dbReference type="Proteomes" id="UP000613740">
    <property type="component" value="Unassembled WGS sequence"/>
</dbReference>
<feature type="compositionally biased region" description="Basic and acidic residues" evidence="4">
    <location>
        <begin position="8"/>
        <end position="17"/>
    </location>
</feature>
<feature type="region of interest" description="Disordered" evidence="4">
    <location>
        <begin position="442"/>
        <end position="636"/>
    </location>
</feature>
<feature type="compositionally biased region" description="Acidic residues" evidence="4">
    <location>
        <begin position="449"/>
        <end position="471"/>
    </location>
</feature>
<feature type="compositionally biased region" description="Acidic residues" evidence="4">
    <location>
        <begin position="532"/>
        <end position="546"/>
    </location>
</feature>
<keyword evidence="7" id="KW-1185">Reference proteome</keyword>
<protein>
    <recommendedName>
        <fullName evidence="3">Bifunctional lysine-specific demethylase and histidyl-hydroxylase</fullName>
        <ecNumber evidence="3">1.14.11.-</ecNumber>
    </recommendedName>
</protein>
<feature type="compositionally biased region" description="Acidic residues" evidence="4">
    <location>
        <begin position="584"/>
        <end position="602"/>
    </location>
</feature>
<keyword evidence="3" id="KW-0560">Oxidoreductase</keyword>
<evidence type="ECO:0000313" key="7">
    <source>
        <dbReference type="Proteomes" id="UP000613740"/>
    </source>
</evidence>
<dbReference type="GO" id="GO:0005730">
    <property type="term" value="C:nucleolus"/>
    <property type="evidence" value="ECO:0007669"/>
    <property type="project" value="TreeGrafter"/>
</dbReference>
<comment type="similarity">
    <text evidence="3">Belongs to the ROX family.</text>
</comment>
<sequence length="760" mass="82741">MAKRKHSEPKEEPKVEEPVEEPEEDEDEEDEDEDDGFAFPGAGEPEPYDPQPVDLNPLQFLVAPTDLSEFLKSKWEKAPLHIPADEARKEFFAGLFDFKALCRIADQMEAGAMILMDQDPGEKGDALGLDDDVNDEMIREIGPLVFGRDVVAVRYIDGKRDEIRASFATSESLTALHDDAHATLQLHQPQRFVNACWRLLAALEAQLGCLVGCNAYVTPPGGQGLAPHHDDVELFVCQTQGTKAWKLYAPAKGSELPYNSSGDLQQEELGKPLLEVTLQPGDVLYVPRGVVHQAAAQEQGSCHLTISTYQHWTVANLAGEVLKQSMAPDVLSHVPLDLRAGLPLGTIYKHGLTADMQSRSQTELVAGAKPDAAAVAAALRKLAAAVEAAPVELVSPAVEAMAADFLMHRLPPHPAQLQDGGEEPSSLDDLIYVRGTDPRRAPLFRLVPCEEDGDDEEEGEGEDEDEDEEEMEEHKGPFVRLVTPLSNSRFRHMITKPLPDEEEGLPSDSEDEEGGHVHGPGCGHGHGHGHDSDDEGEEEDEDEEGEGKEKEKEKAGKKGGKKEAAAKKEKKEEEEEEEGKKAEDEEDEGDEGMEVDDVDSEELAGAIGGDDFDDDDDEEEDDEEEPEELPGPVFPAAYAPVLGAVLGSSEAQPLAVRSLQVPGDDDQERLRLAVLLHDMGIVVCVKKGEGDKEEEKEEEEKKEEKGKKGKKEEAPKKEEPAKPKSAEKKGKEAAPAKKEEAPKSGGKEAPAAKKAKKGGK</sequence>
<dbReference type="EC" id="1.14.11.-" evidence="3"/>
<dbReference type="Pfam" id="PF08007">
    <property type="entry name" value="JmjC_2"/>
    <property type="match status" value="1"/>
</dbReference>
<feature type="compositionally biased region" description="Basic and acidic residues" evidence="4">
    <location>
        <begin position="702"/>
        <end position="746"/>
    </location>
</feature>
<dbReference type="PANTHER" id="PTHR13096">
    <property type="entry name" value="MINA53 MYC INDUCED NUCLEAR ANTIGEN"/>
    <property type="match status" value="1"/>
</dbReference>
<dbReference type="InterPro" id="IPR039994">
    <property type="entry name" value="NO66-like"/>
</dbReference>
<gene>
    <name evidence="6" type="ORF">HYH02_012356</name>
</gene>
<comment type="subcellular location">
    <subcellularLocation>
        <location evidence="3">Nucleus</location>
    </subcellularLocation>
</comment>
<dbReference type="OrthoDB" id="425950at2759"/>
<dbReference type="PROSITE" id="PS51184">
    <property type="entry name" value="JMJC"/>
    <property type="match status" value="1"/>
</dbReference>
<evidence type="ECO:0000259" key="5">
    <source>
        <dbReference type="PROSITE" id="PS51184"/>
    </source>
</evidence>
<feature type="domain" description="JmjC" evidence="5">
    <location>
        <begin position="182"/>
        <end position="325"/>
    </location>
</feature>
<feature type="region of interest" description="Disordered" evidence="4">
    <location>
        <begin position="684"/>
        <end position="760"/>
    </location>
</feature>
<feature type="compositionally biased region" description="Acidic residues" evidence="4">
    <location>
        <begin position="610"/>
        <end position="628"/>
    </location>
</feature>
<comment type="function">
    <text evidence="3">Oxygenase that can act as both a histone lysine demethylase and a ribosomal histidine hydroxylase.</text>
</comment>
<feature type="region of interest" description="Disordered" evidence="4">
    <location>
        <begin position="1"/>
        <end position="56"/>
    </location>
</feature>
<dbReference type="SUPFAM" id="SSF51197">
    <property type="entry name" value="Clavaminate synthase-like"/>
    <property type="match status" value="1"/>
</dbReference>